<dbReference type="Pfam" id="PF13564">
    <property type="entry name" value="DoxX_2"/>
    <property type="match status" value="1"/>
</dbReference>
<feature type="transmembrane region" description="Helical" evidence="5">
    <location>
        <begin position="120"/>
        <end position="136"/>
    </location>
</feature>
<evidence type="ECO:0000256" key="3">
    <source>
        <dbReference type="ARBA" id="ARBA00022989"/>
    </source>
</evidence>
<dbReference type="OrthoDB" id="327939at2"/>
<dbReference type="Proteomes" id="UP000239872">
    <property type="component" value="Unassembled WGS sequence"/>
</dbReference>
<evidence type="ECO:0008006" key="8">
    <source>
        <dbReference type="Google" id="ProtNLM"/>
    </source>
</evidence>
<feature type="transmembrane region" description="Helical" evidence="5">
    <location>
        <begin position="91"/>
        <end position="108"/>
    </location>
</feature>
<reference evidence="6 7" key="1">
    <citation type="submission" date="2018-01" db="EMBL/GenBank/DDBJ databases">
        <title>A novel member of the phylum Bacteroidetes isolated from glacier ice.</title>
        <authorList>
            <person name="Liu Q."/>
            <person name="Xin Y.-H."/>
        </authorList>
    </citation>
    <scope>NUCLEOTIDE SEQUENCE [LARGE SCALE GENOMIC DNA]</scope>
    <source>
        <strain evidence="6 7">RB1R16</strain>
    </source>
</reference>
<evidence type="ECO:0000313" key="6">
    <source>
        <dbReference type="EMBL" id="PQJ11750.1"/>
    </source>
</evidence>
<keyword evidence="3 5" id="KW-1133">Transmembrane helix</keyword>
<protein>
    <recommendedName>
        <fullName evidence="8">DoxX family protein</fullName>
    </recommendedName>
</protein>
<keyword evidence="4 5" id="KW-0472">Membrane</keyword>
<dbReference type="AlphaFoldDB" id="A0A2S7SXU1"/>
<name>A0A2S7SXU1_9BACT</name>
<evidence type="ECO:0000256" key="1">
    <source>
        <dbReference type="ARBA" id="ARBA00004141"/>
    </source>
</evidence>
<accession>A0A2S7SXU1</accession>
<sequence length="139" mass="15830">MEFLAGLISFYLLTWGVSFFAFHDVLTGKMPGIVALGIMFVIVGIMHFAMAKKFEDAIPRNWPYKKAMNYISGLAEIAGGIGVLLPQFRISAAWGLIVLLVVIFPMNIAIAQRKPNFSRIFRLFFQPVYIGWFWWFCLA</sequence>
<evidence type="ECO:0000256" key="5">
    <source>
        <dbReference type="SAM" id="Phobius"/>
    </source>
</evidence>
<comment type="subcellular location">
    <subcellularLocation>
        <location evidence="1">Membrane</location>
        <topology evidence="1">Multi-pass membrane protein</topology>
    </subcellularLocation>
</comment>
<dbReference type="GO" id="GO:0016020">
    <property type="term" value="C:membrane"/>
    <property type="evidence" value="ECO:0007669"/>
    <property type="project" value="UniProtKB-SubCell"/>
</dbReference>
<dbReference type="PANTHER" id="PTHR36974">
    <property type="entry name" value="MEMBRANE PROTEIN-RELATED"/>
    <property type="match status" value="1"/>
</dbReference>
<evidence type="ECO:0000313" key="7">
    <source>
        <dbReference type="Proteomes" id="UP000239872"/>
    </source>
</evidence>
<proteinExistence type="predicted"/>
<comment type="caution">
    <text evidence="6">The sequence shown here is derived from an EMBL/GenBank/DDBJ whole genome shotgun (WGS) entry which is preliminary data.</text>
</comment>
<gene>
    <name evidence="6" type="ORF">CJD36_008115</name>
</gene>
<feature type="transmembrane region" description="Helical" evidence="5">
    <location>
        <begin position="30"/>
        <end position="51"/>
    </location>
</feature>
<organism evidence="6 7">
    <name type="scientific">Flavipsychrobacter stenotrophus</name>
    <dbReference type="NCBI Taxonomy" id="2077091"/>
    <lineage>
        <taxon>Bacteria</taxon>
        <taxon>Pseudomonadati</taxon>
        <taxon>Bacteroidota</taxon>
        <taxon>Chitinophagia</taxon>
        <taxon>Chitinophagales</taxon>
        <taxon>Chitinophagaceae</taxon>
        <taxon>Flavipsychrobacter</taxon>
    </lineage>
</organism>
<keyword evidence="7" id="KW-1185">Reference proteome</keyword>
<keyword evidence="2 5" id="KW-0812">Transmembrane</keyword>
<dbReference type="EMBL" id="PPSL01000002">
    <property type="protein sequence ID" value="PQJ11750.1"/>
    <property type="molecule type" value="Genomic_DNA"/>
</dbReference>
<dbReference type="PANTHER" id="PTHR36974:SF1">
    <property type="entry name" value="DOXX FAMILY MEMBRANE PROTEIN"/>
    <property type="match status" value="1"/>
</dbReference>
<feature type="transmembrane region" description="Helical" evidence="5">
    <location>
        <begin position="67"/>
        <end position="85"/>
    </location>
</feature>
<evidence type="ECO:0000256" key="4">
    <source>
        <dbReference type="ARBA" id="ARBA00023136"/>
    </source>
</evidence>
<evidence type="ECO:0000256" key="2">
    <source>
        <dbReference type="ARBA" id="ARBA00022692"/>
    </source>
</evidence>
<dbReference type="RefSeq" id="WP_105038630.1">
    <property type="nucleotide sequence ID" value="NZ_PPSL01000002.1"/>
</dbReference>
<dbReference type="InterPro" id="IPR032808">
    <property type="entry name" value="DoxX"/>
</dbReference>